<dbReference type="AlphaFoldDB" id="A0AAE0N2P3"/>
<reference evidence="3" key="1">
    <citation type="journal article" date="2023" name="Mol. Phylogenet. Evol.">
        <title>Genome-scale phylogeny and comparative genomics of the fungal order Sordariales.</title>
        <authorList>
            <person name="Hensen N."/>
            <person name="Bonometti L."/>
            <person name="Westerberg I."/>
            <person name="Brannstrom I.O."/>
            <person name="Guillou S."/>
            <person name="Cros-Aarteil S."/>
            <person name="Calhoun S."/>
            <person name="Haridas S."/>
            <person name="Kuo A."/>
            <person name="Mondo S."/>
            <person name="Pangilinan J."/>
            <person name="Riley R."/>
            <person name="LaButti K."/>
            <person name="Andreopoulos B."/>
            <person name="Lipzen A."/>
            <person name="Chen C."/>
            <person name="Yan M."/>
            <person name="Daum C."/>
            <person name="Ng V."/>
            <person name="Clum A."/>
            <person name="Steindorff A."/>
            <person name="Ohm R.A."/>
            <person name="Martin F."/>
            <person name="Silar P."/>
            <person name="Natvig D.O."/>
            <person name="Lalanne C."/>
            <person name="Gautier V."/>
            <person name="Ament-Velasquez S.L."/>
            <person name="Kruys A."/>
            <person name="Hutchinson M.I."/>
            <person name="Powell A.J."/>
            <person name="Barry K."/>
            <person name="Miller A.N."/>
            <person name="Grigoriev I.V."/>
            <person name="Debuchy R."/>
            <person name="Gladieux P."/>
            <person name="Hiltunen Thoren M."/>
            <person name="Johannesson H."/>
        </authorList>
    </citation>
    <scope>NUCLEOTIDE SEQUENCE</scope>
    <source>
        <strain evidence="3">CBS 232.78</strain>
    </source>
</reference>
<protein>
    <submittedName>
        <fullName evidence="3">Uncharacterized protein</fullName>
    </submittedName>
</protein>
<dbReference type="Proteomes" id="UP001285441">
    <property type="component" value="Unassembled WGS sequence"/>
</dbReference>
<proteinExistence type="predicted"/>
<dbReference type="EMBL" id="JAULSW010000010">
    <property type="protein sequence ID" value="KAK3368696.1"/>
    <property type="molecule type" value="Genomic_DNA"/>
</dbReference>
<feature type="transmembrane region" description="Helical" evidence="2">
    <location>
        <begin position="64"/>
        <end position="85"/>
    </location>
</feature>
<feature type="compositionally biased region" description="Low complexity" evidence="1">
    <location>
        <begin position="14"/>
        <end position="23"/>
    </location>
</feature>
<feature type="compositionally biased region" description="Polar residues" evidence="1">
    <location>
        <begin position="24"/>
        <end position="40"/>
    </location>
</feature>
<evidence type="ECO:0000256" key="2">
    <source>
        <dbReference type="SAM" id="Phobius"/>
    </source>
</evidence>
<feature type="transmembrane region" description="Helical" evidence="2">
    <location>
        <begin position="160"/>
        <end position="188"/>
    </location>
</feature>
<evidence type="ECO:0000313" key="3">
    <source>
        <dbReference type="EMBL" id="KAK3368696.1"/>
    </source>
</evidence>
<gene>
    <name evidence="3" type="ORF">B0H63DRAFT_488972</name>
</gene>
<keyword evidence="2" id="KW-0472">Membrane</keyword>
<keyword evidence="2" id="KW-0812">Transmembrane</keyword>
<keyword evidence="2" id="KW-1133">Transmembrane helix</keyword>
<comment type="caution">
    <text evidence="3">The sequence shown here is derived from an EMBL/GenBank/DDBJ whole genome shotgun (WGS) entry which is preliminary data.</text>
</comment>
<sequence>MPSTPSISKESMVSSATTSHTSTPPDNNSRQPACTSPSKCSSKNAAREAAIAFPRSHPHRSTYLAIRLTSIFLTLSQIILVAVASGVLRRKRWTDPTLSPATAALVWSVIDVVQILRQQRRMHYLARAIYDALLACGCAVAAGFLVHIAVVPAVRDGDVAATGVAVGILGGMLSELSLHAYFAVGGWCELIRVRRTIRLEDGVDV</sequence>
<evidence type="ECO:0000256" key="1">
    <source>
        <dbReference type="SAM" id="MobiDB-lite"/>
    </source>
</evidence>
<keyword evidence="4" id="KW-1185">Reference proteome</keyword>
<feature type="transmembrane region" description="Helical" evidence="2">
    <location>
        <begin position="128"/>
        <end position="154"/>
    </location>
</feature>
<feature type="region of interest" description="Disordered" evidence="1">
    <location>
        <begin position="1"/>
        <end position="40"/>
    </location>
</feature>
<feature type="compositionally biased region" description="Polar residues" evidence="1">
    <location>
        <begin position="1"/>
        <end position="13"/>
    </location>
</feature>
<organism evidence="3 4">
    <name type="scientific">Podospora didyma</name>
    <dbReference type="NCBI Taxonomy" id="330526"/>
    <lineage>
        <taxon>Eukaryota</taxon>
        <taxon>Fungi</taxon>
        <taxon>Dikarya</taxon>
        <taxon>Ascomycota</taxon>
        <taxon>Pezizomycotina</taxon>
        <taxon>Sordariomycetes</taxon>
        <taxon>Sordariomycetidae</taxon>
        <taxon>Sordariales</taxon>
        <taxon>Podosporaceae</taxon>
        <taxon>Podospora</taxon>
    </lineage>
</organism>
<evidence type="ECO:0000313" key="4">
    <source>
        <dbReference type="Proteomes" id="UP001285441"/>
    </source>
</evidence>
<reference evidence="3" key="2">
    <citation type="submission" date="2023-06" db="EMBL/GenBank/DDBJ databases">
        <authorList>
            <consortium name="Lawrence Berkeley National Laboratory"/>
            <person name="Haridas S."/>
            <person name="Hensen N."/>
            <person name="Bonometti L."/>
            <person name="Westerberg I."/>
            <person name="Brannstrom I.O."/>
            <person name="Guillou S."/>
            <person name="Cros-Aarteil S."/>
            <person name="Calhoun S."/>
            <person name="Kuo A."/>
            <person name="Mondo S."/>
            <person name="Pangilinan J."/>
            <person name="Riley R."/>
            <person name="LaButti K."/>
            <person name="Andreopoulos B."/>
            <person name="Lipzen A."/>
            <person name="Chen C."/>
            <person name="Yanf M."/>
            <person name="Daum C."/>
            <person name="Ng V."/>
            <person name="Clum A."/>
            <person name="Steindorff A."/>
            <person name="Ohm R."/>
            <person name="Martin F."/>
            <person name="Silar P."/>
            <person name="Natvig D."/>
            <person name="Lalanne C."/>
            <person name="Gautier V."/>
            <person name="Ament-velasquez S.L."/>
            <person name="Kruys A."/>
            <person name="Hutchinson M.I."/>
            <person name="Powell A.J."/>
            <person name="Barry K."/>
            <person name="Miller A.N."/>
            <person name="Grigoriev I.V."/>
            <person name="Debuchy R."/>
            <person name="Gladieux P."/>
            <person name="Thoren M.H."/>
            <person name="Johannesson H."/>
        </authorList>
    </citation>
    <scope>NUCLEOTIDE SEQUENCE</scope>
    <source>
        <strain evidence="3">CBS 232.78</strain>
    </source>
</reference>
<accession>A0AAE0N2P3</accession>
<name>A0AAE0N2P3_9PEZI</name>
<feature type="non-terminal residue" evidence="3">
    <location>
        <position position="1"/>
    </location>
</feature>